<dbReference type="EMBL" id="JACEFG010000005">
    <property type="protein sequence ID" value="MBA2176855.1"/>
    <property type="molecule type" value="Genomic_DNA"/>
</dbReference>
<organism evidence="1 2">
    <name type="scientific">Halobacillus locisalis</name>
    <dbReference type="NCBI Taxonomy" id="220753"/>
    <lineage>
        <taxon>Bacteria</taxon>
        <taxon>Bacillati</taxon>
        <taxon>Bacillota</taxon>
        <taxon>Bacilli</taxon>
        <taxon>Bacillales</taxon>
        <taxon>Bacillaceae</taxon>
        <taxon>Halobacillus</taxon>
    </lineage>
</organism>
<accession>A0A838CYS8</accession>
<dbReference type="Proteomes" id="UP000571017">
    <property type="component" value="Unassembled WGS sequence"/>
</dbReference>
<keyword evidence="2" id="KW-1185">Reference proteome</keyword>
<comment type="caution">
    <text evidence="1">The sequence shown here is derived from an EMBL/GenBank/DDBJ whole genome shotgun (WGS) entry which is preliminary data.</text>
</comment>
<sequence>MRYEIVEKLDGSKIKQCPQCQQDVLGINTGAFGAWIECTNCYKDTYLLEFSTLNALEDPVERIG</sequence>
<dbReference type="RefSeq" id="WP_181473916.1">
    <property type="nucleotide sequence ID" value="NZ_JACEFG010000005.1"/>
</dbReference>
<evidence type="ECO:0000313" key="1">
    <source>
        <dbReference type="EMBL" id="MBA2176855.1"/>
    </source>
</evidence>
<name>A0A838CYS8_9BACI</name>
<protein>
    <submittedName>
        <fullName evidence="1">Uncharacterized protein</fullName>
    </submittedName>
</protein>
<dbReference type="AlphaFoldDB" id="A0A838CYS8"/>
<proteinExistence type="predicted"/>
<gene>
    <name evidence="1" type="ORF">H0266_18405</name>
</gene>
<reference evidence="1 2" key="1">
    <citation type="journal article" date="2004" name="Extremophiles">
        <title>Halobacillus locisalis sp. nov., a halophilic bacterium isolated from a marine solar saltern of the Yellow Sea in Korea.</title>
        <authorList>
            <person name="Yoon J.H."/>
            <person name="Kang K.H."/>
            <person name="Oh T.K."/>
            <person name="Park Y.H."/>
        </authorList>
    </citation>
    <scope>NUCLEOTIDE SEQUENCE [LARGE SCALE GENOMIC DNA]</scope>
    <source>
        <strain evidence="1 2">KCTC 3788</strain>
    </source>
</reference>
<evidence type="ECO:0000313" key="2">
    <source>
        <dbReference type="Proteomes" id="UP000571017"/>
    </source>
</evidence>